<keyword evidence="1" id="KW-0472">Membrane</keyword>
<protein>
    <submittedName>
        <fullName evidence="2">MerC domain-containing protein</fullName>
    </submittedName>
</protein>
<dbReference type="InterPro" id="IPR004891">
    <property type="entry name" value="Mercury-R_MerC"/>
</dbReference>
<organism evidence="2 3">
    <name type="scientific">Novosphingobium ginsenosidimutans</name>
    <dbReference type="NCBI Taxonomy" id="1176536"/>
    <lineage>
        <taxon>Bacteria</taxon>
        <taxon>Pseudomonadati</taxon>
        <taxon>Pseudomonadota</taxon>
        <taxon>Alphaproteobacteria</taxon>
        <taxon>Sphingomonadales</taxon>
        <taxon>Sphingomonadaceae</taxon>
        <taxon>Novosphingobium</taxon>
    </lineage>
</organism>
<dbReference type="EMBL" id="CP042345">
    <property type="protein sequence ID" value="QEA15718.1"/>
    <property type="molecule type" value="Genomic_DNA"/>
</dbReference>
<reference evidence="2 3" key="1">
    <citation type="journal article" date="2013" name="J. Microbiol. Biotechnol.">
        <title>Novosphingobium ginsenosidimutans sp. nov., with the ability to convert ginsenoside.</title>
        <authorList>
            <person name="Kim J.K."/>
            <person name="He D."/>
            <person name="Liu Q.M."/>
            <person name="Park H.Y."/>
            <person name="Jung M.S."/>
            <person name="Yoon M.H."/>
            <person name="Kim S.C."/>
            <person name="Im W.T."/>
        </authorList>
    </citation>
    <scope>NUCLEOTIDE SEQUENCE [LARGE SCALE GENOMIC DNA]</scope>
    <source>
        <strain evidence="2 3">FW-6</strain>
    </source>
</reference>
<gene>
    <name evidence="2" type="ORF">FRF71_05975</name>
</gene>
<keyword evidence="3" id="KW-1185">Reference proteome</keyword>
<dbReference type="Pfam" id="PF03203">
    <property type="entry name" value="MerC"/>
    <property type="match status" value="1"/>
</dbReference>
<sequence length="122" mass="12716">MRDALLSIRGRLDRFGVLLSGLCMLHCLAGLLLVAGLGLGGQFLFAPVIHRVGLALAIAVGAVTLVIGVVRHRDPKPLQIGGAGLALMAVALFVGHGVEEALLTIAGVSLLAWAHWRNLKLS</sequence>
<keyword evidence="1" id="KW-0812">Transmembrane</keyword>
<dbReference type="GO" id="GO:0016020">
    <property type="term" value="C:membrane"/>
    <property type="evidence" value="ECO:0007669"/>
    <property type="project" value="InterPro"/>
</dbReference>
<dbReference type="KEGG" id="ngf:FRF71_05975"/>
<evidence type="ECO:0000313" key="3">
    <source>
        <dbReference type="Proteomes" id="UP000321172"/>
    </source>
</evidence>
<proteinExistence type="predicted"/>
<accession>A0A5B8S3L0</accession>
<evidence type="ECO:0000313" key="2">
    <source>
        <dbReference type="EMBL" id="QEA15718.1"/>
    </source>
</evidence>
<feature type="transmembrane region" description="Helical" evidence="1">
    <location>
        <begin position="12"/>
        <end position="36"/>
    </location>
</feature>
<dbReference type="AlphaFoldDB" id="A0A5B8S3L0"/>
<evidence type="ECO:0000256" key="1">
    <source>
        <dbReference type="SAM" id="Phobius"/>
    </source>
</evidence>
<dbReference type="GO" id="GO:0015097">
    <property type="term" value="F:mercury ion transmembrane transporter activity"/>
    <property type="evidence" value="ECO:0007669"/>
    <property type="project" value="InterPro"/>
</dbReference>
<feature type="transmembrane region" description="Helical" evidence="1">
    <location>
        <begin position="48"/>
        <end position="70"/>
    </location>
</feature>
<dbReference type="RefSeq" id="WP_147089696.1">
    <property type="nucleotide sequence ID" value="NZ_BAABJD010000001.1"/>
</dbReference>
<feature type="transmembrane region" description="Helical" evidence="1">
    <location>
        <begin position="77"/>
        <end position="95"/>
    </location>
</feature>
<dbReference type="Proteomes" id="UP000321172">
    <property type="component" value="Chromosome"/>
</dbReference>
<keyword evidence="1" id="KW-1133">Transmembrane helix</keyword>
<name>A0A5B8S3L0_9SPHN</name>